<dbReference type="Proteomes" id="UP000051952">
    <property type="component" value="Unassembled WGS sequence"/>
</dbReference>
<accession>A0A0S4KPA3</accession>
<proteinExistence type="predicted"/>
<sequence length="251" mass="26887">MSAQVSLALLLVATSCCVASAAIVAKVNDDSAYHYCGALPPNQVYNVQSMIVNATLHSDGSYTIIASIPTNFPSTCIQEGTYTYDAVSKKNIFSVSTAPPNPALFYCTSWSFNFTYALETSRTLSFKKVTIYGIHEDNLFTIPADANFCFTRVPSGKYCGSALDVPANVVISAPYNFALNIEAPILPCTVSGFYVLNAAFGNVVYEVGTSNCTQYLIFNNITYGNNPSQLKMVGSAYGIGFTATLTSAQCP</sequence>
<dbReference type="VEuPathDB" id="TriTrypDB:BSAL_41040"/>
<dbReference type="AlphaFoldDB" id="A0A0S4KPA3"/>
<feature type="signal peptide" evidence="1">
    <location>
        <begin position="1"/>
        <end position="21"/>
    </location>
</feature>
<feature type="chain" id="PRO_5006623476" evidence="1">
    <location>
        <begin position="22"/>
        <end position="251"/>
    </location>
</feature>
<dbReference type="EMBL" id="CYKH01002123">
    <property type="protein sequence ID" value="CUI15386.1"/>
    <property type="molecule type" value="Genomic_DNA"/>
</dbReference>
<protein>
    <submittedName>
        <fullName evidence="2">GPI-anchored surface protein, putative</fullName>
    </submittedName>
</protein>
<evidence type="ECO:0000313" key="2">
    <source>
        <dbReference type="EMBL" id="CUI15386.1"/>
    </source>
</evidence>
<keyword evidence="1" id="KW-0732">Signal</keyword>
<reference evidence="3" key="1">
    <citation type="submission" date="2015-09" db="EMBL/GenBank/DDBJ databases">
        <authorList>
            <consortium name="Pathogen Informatics"/>
        </authorList>
    </citation>
    <scope>NUCLEOTIDE SEQUENCE [LARGE SCALE GENOMIC DNA]</scope>
    <source>
        <strain evidence="3">Lake Konstanz</strain>
    </source>
</reference>
<gene>
    <name evidence="2" type="ORF">BSAL_41040</name>
</gene>
<evidence type="ECO:0000256" key="1">
    <source>
        <dbReference type="SAM" id="SignalP"/>
    </source>
</evidence>
<keyword evidence="3" id="KW-1185">Reference proteome</keyword>
<name>A0A0S4KPA3_BODSA</name>
<organism evidence="2 3">
    <name type="scientific">Bodo saltans</name>
    <name type="common">Flagellated protozoan</name>
    <dbReference type="NCBI Taxonomy" id="75058"/>
    <lineage>
        <taxon>Eukaryota</taxon>
        <taxon>Discoba</taxon>
        <taxon>Euglenozoa</taxon>
        <taxon>Kinetoplastea</taxon>
        <taxon>Metakinetoplastina</taxon>
        <taxon>Eubodonida</taxon>
        <taxon>Bodonidae</taxon>
        <taxon>Bodo</taxon>
    </lineage>
</organism>
<evidence type="ECO:0000313" key="3">
    <source>
        <dbReference type="Proteomes" id="UP000051952"/>
    </source>
</evidence>